<evidence type="ECO:0000313" key="2">
    <source>
        <dbReference type="Proteomes" id="UP000093199"/>
    </source>
</evidence>
<proteinExistence type="predicted"/>
<dbReference type="AlphaFoldDB" id="A0A1C0YNA1"/>
<dbReference type="OrthoDB" id="2730772at2"/>
<gene>
    <name evidence="1" type="ORF">A6M13_02030</name>
</gene>
<comment type="caution">
    <text evidence="1">The sequence shown here is derived from an EMBL/GenBank/DDBJ whole genome shotgun (WGS) entry which is preliminary data.</text>
</comment>
<reference evidence="1 2" key="1">
    <citation type="submission" date="2016-07" db="EMBL/GenBank/DDBJ databases">
        <title>Caryophanon tenue genome sequencing.</title>
        <authorList>
            <person name="Verma A."/>
            <person name="Pal Y."/>
            <person name="Krishnamurthi S."/>
        </authorList>
    </citation>
    <scope>NUCLEOTIDE SEQUENCE [LARGE SCALE GENOMIC DNA]</scope>
    <source>
        <strain evidence="1 2">DSM 14152</strain>
    </source>
</reference>
<organism evidence="1 2">
    <name type="scientific">Caryophanon tenue</name>
    <dbReference type="NCBI Taxonomy" id="33978"/>
    <lineage>
        <taxon>Bacteria</taxon>
        <taxon>Bacillati</taxon>
        <taxon>Bacillota</taxon>
        <taxon>Bacilli</taxon>
        <taxon>Bacillales</taxon>
        <taxon>Caryophanaceae</taxon>
        <taxon>Caryophanon</taxon>
    </lineage>
</organism>
<keyword evidence="2" id="KW-1185">Reference proteome</keyword>
<evidence type="ECO:0000313" key="1">
    <source>
        <dbReference type="EMBL" id="OCS88646.1"/>
    </source>
</evidence>
<protein>
    <submittedName>
        <fullName evidence="1">Uncharacterized protein</fullName>
    </submittedName>
</protein>
<dbReference type="STRING" id="33978.A6M13_02030"/>
<dbReference type="RefSeq" id="WP_066542443.1">
    <property type="nucleotide sequence ID" value="NZ_MASJ01000001.1"/>
</dbReference>
<dbReference type="Proteomes" id="UP000093199">
    <property type="component" value="Unassembled WGS sequence"/>
</dbReference>
<accession>A0A1C0YNA1</accession>
<sequence>MEKLQKTLQQKVTAPRHITLKHTEQFTIPMQVLHVTYAPVERVTMDILMKMLLLTFSRIRVTNLQTVSDLLAVEHLFVEDLTTSLIRNELVSYTDSYQLTMRGEQQLADGIFENAQEEQQATLIYSPLHERFIDGSHDALYDYDLPEPYPYLEEETLQQLQVAEETVMTKLQQLQPATDGIQTYISSLRTLAIAEVIEVPCLAFVLYNEQEETFFTRIWNVLFESYDDVLEAHYTEHEIANWRTKFL</sequence>
<name>A0A1C0YNA1_9BACL</name>
<dbReference type="EMBL" id="MASJ01000001">
    <property type="protein sequence ID" value="OCS88646.1"/>
    <property type="molecule type" value="Genomic_DNA"/>
</dbReference>